<dbReference type="RefSeq" id="WP_210846249.1">
    <property type="nucleotide sequence ID" value="NZ_JAGKON010000013.1"/>
</dbReference>
<dbReference type="AlphaFoldDB" id="A0AAP2BIB2"/>
<name>A0AAP2BIB2_KLEOX</name>
<accession>A0AAP2BIB2</accession>
<protein>
    <submittedName>
        <fullName evidence="1">Uncharacterized protein</fullName>
    </submittedName>
</protein>
<reference evidence="1 2" key="1">
    <citation type="submission" date="2021-03" db="EMBL/GenBank/DDBJ databases">
        <authorList>
            <person name="Stanton E."/>
        </authorList>
    </citation>
    <scope>NUCLEOTIDE SEQUENCE [LARGE SCALE GENOMIC DNA]</scope>
    <source>
        <strain evidence="1 2">2020EL-00037</strain>
    </source>
</reference>
<proteinExistence type="predicted"/>
<evidence type="ECO:0000313" key="2">
    <source>
        <dbReference type="Proteomes" id="UP000673434"/>
    </source>
</evidence>
<comment type="caution">
    <text evidence="1">The sequence shown here is derived from an EMBL/GenBank/DDBJ whole genome shotgun (WGS) entry which is preliminary data.</text>
</comment>
<dbReference type="EMBL" id="JAGKON010000013">
    <property type="protein sequence ID" value="MBQ0600844.1"/>
    <property type="molecule type" value="Genomic_DNA"/>
</dbReference>
<keyword evidence="2" id="KW-1185">Reference proteome</keyword>
<gene>
    <name evidence="1" type="ORF">J7S78_13685</name>
</gene>
<sequence length="221" mass="25136">MNDTITEGINAYLASLYIKVPLNDWTPKLSYLVCRGLVDNGILPGKAVIGFLRERFFESYDEERPDGYSVRHSNYAWIEAGDEGIFDPCNPDHLTADKFICQTKLTAEYFSPVDPLTMTIRDLPTHYSSEEIFPVRRGLHKEVFSRLLGFRVEVAGLTMTEAAYLAALPLSELGRSDKLLYEFLIKNNLSKLLPLKHVEKIFPHMAKSSPQSFRLPLDEGF</sequence>
<evidence type="ECO:0000313" key="1">
    <source>
        <dbReference type="EMBL" id="MBQ0600844.1"/>
    </source>
</evidence>
<organism evidence="1 2">
    <name type="scientific">Klebsiella oxytoca</name>
    <dbReference type="NCBI Taxonomy" id="571"/>
    <lineage>
        <taxon>Bacteria</taxon>
        <taxon>Pseudomonadati</taxon>
        <taxon>Pseudomonadota</taxon>
        <taxon>Gammaproteobacteria</taxon>
        <taxon>Enterobacterales</taxon>
        <taxon>Enterobacteriaceae</taxon>
        <taxon>Klebsiella/Raoultella group</taxon>
        <taxon>Klebsiella</taxon>
    </lineage>
</organism>
<dbReference type="Proteomes" id="UP000673434">
    <property type="component" value="Unassembled WGS sequence"/>
</dbReference>